<protein>
    <submittedName>
        <fullName evidence="1">Uncharacterized protein</fullName>
    </submittedName>
</protein>
<comment type="caution">
    <text evidence="1">The sequence shown here is derived from an EMBL/GenBank/DDBJ whole genome shotgun (WGS) entry which is preliminary data.</text>
</comment>
<proteinExistence type="predicted"/>
<gene>
    <name evidence="1" type="ORF">CEXT_337891</name>
</gene>
<dbReference type="EMBL" id="BPLR01013005">
    <property type="protein sequence ID" value="GIY58036.1"/>
    <property type="molecule type" value="Genomic_DNA"/>
</dbReference>
<dbReference type="Proteomes" id="UP001054945">
    <property type="component" value="Unassembled WGS sequence"/>
</dbReference>
<dbReference type="AlphaFoldDB" id="A0AAV4UJY2"/>
<name>A0AAV4UJY2_CAEEX</name>
<reference evidence="1 2" key="1">
    <citation type="submission" date="2021-06" db="EMBL/GenBank/DDBJ databases">
        <title>Caerostris extrusa draft genome.</title>
        <authorList>
            <person name="Kono N."/>
            <person name="Arakawa K."/>
        </authorList>
    </citation>
    <scope>NUCLEOTIDE SEQUENCE [LARGE SCALE GENOMIC DNA]</scope>
</reference>
<organism evidence="1 2">
    <name type="scientific">Caerostris extrusa</name>
    <name type="common">Bark spider</name>
    <name type="synonym">Caerostris bankana</name>
    <dbReference type="NCBI Taxonomy" id="172846"/>
    <lineage>
        <taxon>Eukaryota</taxon>
        <taxon>Metazoa</taxon>
        <taxon>Ecdysozoa</taxon>
        <taxon>Arthropoda</taxon>
        <taxon>Chelicerata</taxon>
        <taxon>Arachnida</taxon>
        <taxon>Araneae</taxon>
        <taxon>Araneomorphae</taxon>
        <taxon>Entelegynae</taxon>
        <taxon>Araneoidea</taxon>
        <taxon>Araneidae</taxon>
        <taxon>Caerostris</taxon>
    </lineage>
</organism>
<keyword evidence="2" id="KW-1185">Reference proteome</keyword>
<evidence type="ECO:0000313" key="1">
    <source>
        <dbReference type="EMBL" id="GIY58036.1"/>
    </source>
</evidence>
<accession>A0AAV4UJY2</accession>
<evidence type="ECO:0000313" key="2">
    <source>
        <dbReference type="Proteomes" id="UP001054945"/>
    </source>
</evidence>
<sequence>MELTNFWEPHFQLGVPGRVNLGRVFGSAGREVLRRWTRARTPVDGQMPRMISRGTTNRSFPNFFSSFSCSNKLCHWSIQPSDSPLIRDLGPAPTKDVKPNIFVFVPDKGITNLFTKIILGRILQ</sequence>